<proteinExistence type="predicted"/>
<protein>
    <submittedName>
        <fullName evidence="1">Uncharacterized protein</fullName>
    </submittedName>
</protein>
<reference evidence="1" key="1">
    <citation type="submission" date="2020-10" db="EMBL/GenBank/DDBJ databases">
        <title>The Whole-Genome Sequence of Metschnikowia persimmonesis, a Novel Endophytic Yeast Species Isolated from Medicinal Plant Diospyros kaki Thumb.</title>
        <authorList>
            <person name="Rahmat E."/>
            <person name="Kang Y."/>
        </authorList>
    </citation>
    <scope>NUCLEOTIDE SEQUENCE</scope>
    <source>
        <strain evidence="1">KIOM G15050</strain>
    </source>
</reference>
<dbReference type="Proteomes" id="UP000649328">
    <property type="component" value="Unassembled WGS sequence"/>
</dbReference>
<dbReference type="EMBL" id="JACBPP010000004">
    <property type="protein sequence ID" value="KAF8002624.1"/>
    <property type="molecule type" value="Genomic_DNA"/>
</dbReference>
<organism evidence="1 2">
    <name type="scientific">Metschnikowia pulcherrima</name>
    <dbReference type="NCBI Taxonomy" id="27326"/>
    <lineage>
        <taxon>Eukaryota</taxon>
        <taxon>Fungi</taxon>
        <taxon>Dikarya</taxon>
        <taxon>Ascomycota</taxon>
        <taxon>Saccharomycotina</taxon>
        <taxon>Pichiomycetes</taxon>
        <taxon>Metschnikowiaceae</taxon>
        <taxon>Metschnikowia</taxon>
    </lineage>
</organism>
<dbReference type="AlphaFoldDB" id="A0A8H7LBT2"/>
<gene>
    <name evidence="1" type="ORF">HF325_003589</name>
</gene>
<comment type="caution">
    <text evidence="1">The sequence shown here is derived from an EMBL/GenBank/DDBJ whole genome shotgun (WGS) entry which is preliminary data.</text>
</comment>
<evidence type="ECO:0000313" key="2">
    <source>
        <dbReference type="Proteomes" id="UP000649328"/>
    </source>
</evidence>
<keyword evidence="2" id="KW-1185">Reference proteome</keyword>
<sequence length="101" mass="11332">MSMENHLTSSDEEYYSSHEFSTAFEFWNKGTELEQDTYLLTSSSSEKTLMNDFTSATAKKQSDPITAPATKWDADPRNLDLVDNYGSIAYLSDILTGEVSI</sequence>
<name>A0A8H7LBT2_9ASCO</name>
<accession>A0A8H7LBT2</accession>
<evidence type="ECO:0000313" key="1">
    <source>
        <dbReference type="EMBL" id="KAF8002624.1"/>
    </source>
</evidence>